<dbReference type="PANTHER" id="PTHR46928">
    <property type="entry name" value="MESENCHYME-SPECIFIC CELL SURFACE GLYCOPROTEIN"/>
    <property type="match status" value="1"/>
</dbReference>
<dbReference type="PANTHER" id="PTHR46928:SF1">
    <property type="entry name" value="MESENCHYME-SPECIFIC CELL SURFACE GLYCOPROTEIN"/>
    <property type="match status" value="1"/>
</dbReference>
<dbReference type="SUPFAM" id="SSF51004">
    <property type="entry name" value="C-terminal (heme d1) domain of cytochrome cd1-nitrite reductase"/>
    <property type="match status" value="1"/>
</dbReference>
<sequence length="487" mass="51397">MAYDPVEKYAYAVSEQGAVNVIDYDDPANPMVKSDLAVDLSGSTLTNVKVCANRLFVAVVASSKTDSGMVKIYNKVERASPAAPSHVQDVIVGPLPDMILPNADCTLLAVANEGEGSEKSGSLVDPEGSVSIVDLADFSVTPVSFSGLGDDAQLESDGVHLPLPLNAMEYFDEHGKDAGDVDLSQARAAYTTATQLEPEYLAWSPDGTKLYVNLQENSALVTITASQSGFTVDGISAYGLKDWSSSGTTQGIDTVEDDDCVLAHRPGFKTMRMPDSIAMVQVDGTPYVLTANEGDDKEYSFFEEKQKFKDFIDSATAFDSDFPNFSVAGSQGLADAFANFGDTKMRTTIGSSGVDYSTPSAPTFKGAVAFGGRGISIYSVGAAGALTLEWDSGSDFEKHQCASYPWAHNGIQDEEFSPLNGVLYNMADADLQETIEEMNDPAKDGCDDAGDGSSGACPLGQTVDERSLKDGAGPESIVTGVACGRLL</sequence>
<organism evidence="3">
    <name type="scientific">Prorocentrum micans</name>
    <name type="common">Red tide dinoflagellate</name>
    <dbReference type="NCBI Taxonomy" id="2945"/>
    <lineage>
        <taxon>Eukaryota</taxon>
        <taxon>Sar</taxon>
        <taxon>Alveolata</taxon>
        <taxon>Dinophyceae</taxon>
        <taxon>Prorocentrales</taxon>
        <taxon>Prorocentraceae</taxon>
        <taxon>Prorocentrum</taxon>
    </lineage>
</organism>
<dbReference type="AlphaFoldDB" id="A0A0N9HN54"/>
<feature type="region of interest" description="Disordered" evidence="1">
    <location>
        <begin position="441"/>
        <end position="471"/>
    </location>
</feature>
<name>A0A0N9HN54_PROMC</name>
<accession>A0A0N9HN54</accession>
<dbReference type="Pfam" id="PF22494">
    <property type="entry name" value="choice_anch_I"/>
    <property type="match status" value="1"/>
</dbReference>
<feature type="non-terminal residue" evidence="3">
    <location>
        <position position="487"/>
    </location>
</feature>
<evidence type="ECO:0000259" key="2">
    <source>
        <dbReference type="Pfam" id="PF22494"/>
    </source>
</evidence>
<dbReference type="EMBL" id="KT274159">
    <property type="protein sequence ID" value="ALG03295.1"/>
    <property type="molecule type" value="Genomic_DNA"/>
</dbReference>
<evidence type="ECO:0000256" key="1">
    <source>
        <dbReference type="SAM" id="MobiDB-lite"/>
    </source>
</evidence>
<evidence type="ECO:0000313" key="3">
    <source>
        <dbReference type="EMBL" id="ALG03295.1"/>
    </source>
</evidence>
<feature type="domain" description="Choice-of-anchor I" evidence="2">
    <location>
        <begin position="2"/>
        <end position="400"/>
    </location>
</feature>
<reference evidence="3" key="1">
    <citation type="journal article" date="2015" name="Front. Microbiol.">
        <title>Rapidly diverging evolution of an atypical alkaline phosphatase (PhoA(aty)) in marine phytoplankton: insights from dinoflagellate alkaline phosphatases.</title>
        <authorList>
            <person name="Lin X."/>
            <person name="Wang L."/>
            <person name="Shi X."/>
            <person name="Lin S."/>
        </authorList>
    </citation>
    <scope>NUCLEOTIDE SEQUENCE</scope>
    <source>
        <strain evidence="3">CCMA143</strain>
    </source>
</reference>
<proteinExistence type="predicted"/>
<dbReference type="InterPro" id="IPR015943">
    <property type="entry name" value="WD40/YVTN_repeat-like_dom_sf"/>
</dbReference>
<dbReference type="InterPro" id="IPR052956">
    <property type="entry name" value="Mesenchyme-surface_protein"/>
</dbReference>
<dbReference type="InterPro" id="IPR011048">
    <property type="entry name" value="Haem_d1_sf"/>
</dbReference>
<dbReference type="Gene3D" id="2.130.10.10">
    <property type="entry name" value="YVTN repeat-like/Quinoprotein amine dehydrogenase"/>
    <property type="match status" value="1"/>
</dbReference>
<protein>
    <submittedName>
        <fullName evidence="3">Alkaline phosphatase</fullName>
    </submittedName>
</protein>
<dbReference type="InterPro" id="IPR055188">
    <property type="entry name" value="Choice_anch_I"/>
</dbReference>